<evidence type="ECO:0000256" key="1">
    <source>
        <dbReference type="SAM" id="Phobius"/>
    </source>
</evidence>
<organism evidence="3 4">
    <name type="scientific">Flagellimonas profundi</name>
    <dbReference type="NCBI Taxonomy" id="2915620"/>
    <lineage>
        <taxon>Bacteria</taxon>
        <taxon>Pseudomonadati</taxon>
        <taxon>Bacteroidota</taxon>
        <taxon>Flavobacteriia</taxon>
        <taxon>Flavobacteriales</taxon>
        <taxon>Flavobacteriaceae</taxon>
        <taxon>Flagellimonas</taxon>
    </lineage>
</organism>
<name>A0ABS3FC04_9FLAO</name>
<evidence type="ECO:0000313" key="3">
    <source>
        <dbReference type="EMBL" id="MBO0340693.1"/>
    </source>
</evidence>
<evidence type="ECO:0000313" key="4">
    <source>
        <dbReference type="Proteomes" id="UP000664807"/>
    </source>
</evidence>
<dbReference type="RefSeq" id="WP_207026319.1">
    <property type="nucleotide sequence ID" value="NZ_JAFLNM010000001.1"/>
</dbReference>
<evidence type="ECO:0000259" key="2">
    <source>
        <dbReference type="SMART" id="SM01235"/>
    </source>
</evidence>
<keyword evidence="1" id="KW-0472">Membrane</keyword>
<comment type="caution">
    <text evidence="3">The sequence shown here is derived from an EMBL/GenBank/DDBJ whole genome shotgun (WGS) entry which is preliminary data.</text>
</comment>
<accession>A0ABS3FC04</accession>
<gene>
    <name evidence="3" type="ORF">J0654_03505</name>
</gene>
<dbReference type="Proteomes" id="UP000664807">
    <property type="component" value="Unassembled WGS sequence"/>
</dbReference>
<protein>
    <submittedName>
        <fullName evidence="3">Heme-binding domain-containing protein</fullName>
    </submittedName>
</protein>
<dbReference type="Pfam" id="PF14376">
    <property type="entry name" value="Haem_bd"/>
    <property type="match status" value="1"/>
</dbReference>
<keyword evidence="4" id="KW-1185">Reference proteome</keyword>
<proteinExistence type="predicted"/>
<dbReference type="InterPro" id="IPR025992">
    <property type="entry name" value="Haem-bd"/>
</dbReference>
<keyword evidence="1" id="KW-1133">Transmembrane helix</keyword>
<dbReference type="EMBL" id="JAFLNM010000001">
    <property type="protein sequence ID" value="MBO0340693.1"/>
    <property type="molecule type" value="Genomic_DNA"/>
</dbReference>
<dbReference type="SMART" id="SM01235">
    <property type="entry name" value="Haem_bd"/>
    <property type="match status" value="1"/>
</dbReference>
<feature type="transmembrane region" description="Helical" evidence="1">
    <location>
        <begin position="6"/>
        <end position="23"/>
    </location>
</feature>
<sequence length="150" mass="17307">MKALKLIGIVLLIGFVIIQFFPTNRNQSDMVPITDFMLVNNVPTELEEMVKTSCYDCHSNNTNYPWYNKVQPIAWFLQGHVEDGKAELNFNEWDDYSERRKKSKLRSIVSQVEEGEMPLASYTLIHGEARLSDAEKKTLIGFMTKLKDSL</sequence>
<reference evidence="3 4" key="1">
    <citation type="submission" date="2021-03" db="EMBL/GenBank/DDBJ databases">
        <title>Muricauda lutimaris sp. nov. and Muricauda ruestringensis sp. nov, two marine members of the Flavobacteriaceae isolated from deep sea sediments of Western Pacific.</title>
        <authorList>
            <person name="Zhao S."/>
            <person name="Liu R."/>
        </authorList>
    </citation>
    <scope>NUCLEOTIDE SEQUENCE [LARGE SCALE GENOMIC DNA]</scope>
    <source>
        <strain evidence="3 4">BC31-3-A3</strain>
    </source>
</reference>
<keyword evidence="1" id="KW-0812">Transmembrane</keyword>
<feature type="domain" description="Haem-binding" evidence="2">
    <location>
        <begin position="12"/>
        <end position="147"/>
    </location>
</feature>